<gene>
    <name evidence="1" type="ORF">H4O18_18100</name>
</gene>
<dbReference type="RefSeq" id="WP_187587252.1">
    <property type="nucleotide sequence ID" value="NZ_JACLHY010000024.1"/>
</dbReference>
<evidence type="ECO:0008006" key="3">
    <source>
        <dbReference type="Google" id="ProtNLM"/>
    </source>
</evidence>
<name>A0ABR7QRV7_9FLAO</name>
<protein>
    <recommendedName>
        <fullName evidence="3">DUF2187 domain-containing protein</fullName>
    </recommendedName>
</protein>
<proteinExistence type="predicted"/>
<dbReference type="EMBL" id="JACLHY010000024">
    <property type="protein sequence ID" value="MBC8769916.1"/>
    <property type="molecule type" value="Genomic_DNA"/>
</dbReference>
<dbReference type="Proteomes" id="UP000618952">
    <property type="component" value="Unassembled WGS sequence"/>
</dbReference>
<accession>A0ABR7QRV7</accession>
<reference evidence="1 2" key="1">
    <citation type="submission" date="2020-08" db="EMBL/GenBank/DDBJ databases">
        <title>Arenibacter gaetbuli sp. nov., isolated from a sand dune.</title>
        <authorList>
            <person name="Park S."/>
            <person name="Yoon J.-H."/>
        </authorList>
    </citation>
    <scope>NUCLEOTIDE SEQUENCE [LARGE SCALE GENOMIC DNA]</scope>
    <source>
        <strain evidence="1 2">BSSL-BM3</strain>
    </source>
</reference>
<organism evidence="1 2">
    <name type="scientific">Arenibacter arenosicollis</name>
    <dbReference type="NCBI Taxonomy" id="2762274"/>
    <lineage>
        <taxon>Bacteria</taxon>
        <taxon>Pseudomonadati</taxon>
        <taxon>Bacteroidota</taxon>
        <taxon>Flavobacteriia</taxon>
        <taxon>Flavobacteriales</taxon>
        <taxon>Flavobacteriaceae</taxon>
        <taxon>Arenibacter</taxon>
    </lineage>
</organism>
<keyword evidence="2" id="KW-1185">Reference proteome</keyword>
<evidence type="ECO:0000313" key="2">
    <source>
        <dbReference type="Proteomes" id="UP000618952"/>
    </source>
</evidence>
<sequence length="86" mass="10236">MKDILKIKFLEEKVQQGDIIKINERDSENVGITVDEETFMCRVLIDMYTTLEGTSLYRVEQHIANNSDHHWIHIHDYENAHFKSME</sequence>
<comment type="caution">
    <text evidence="1">The sequence shown here is derived from an EMBL/GenBank/DDBJ whole genome shotgun (WGS) entry which is preliminary data.</text>
</comment>
<evidence type="ECO:0000313" key="1">
    <source>
        <dbReference type="EMBL" id="MBC8769916.1"/>
    </source>
</evidence>